<dbReference type="PROSITE" id="PS51371">
    <property type="entry name" value="CBS"/>
    <property type="match status" value="2"/>
</dbReference>
<comment type="function">
    <text evidence="9">Acts as a magnesium transporter.</text>
</comment>
<comment type="subunit">
    <text evidence="9">Homodimer.</text>
</comment>
<comment type="subcellular location">
    <subcellularLocation>
        <location evidence="9">Cell membrane</location>
        <topology evidence="9">Multi-pass membrane protein</topology>
    </subcellularLocation>
    <subcellularLocation>
        <location evidence="1">Membrane</location>
        <topology evidence="1">Multi-pass membrane protein</topology>
    </subcellularLocation>
</comment>
<feature type="transmembrane region" description="Helical" evidence="9">
    <location>
        <begin position="418"/>
        <end position="441"/>
    </location>
</feature>
<dbReference type="SUPFAM" id="SSF54631">
    <property type="entry name" value="CBS-domain pair"/>
    <property type="match status" value="1"/>
</dbReference>
<evidence type="ECO:0000259" key="10">
    <source>
        <dbReference type="PROSITE" id="PS51371"/>
    </source>
</evidence>
<keyword evidence="9" id="KW-0479">Metal-binding</keyword>
<dbReference type="Pfam" id="PF00571">
    <property type="entry name" value="CBS"/>
    <property type="match status" value="2"/>
</dbReference>
<evidence type="ECO:0000256" key="1">
    <source>
        <dbReference type="ARBA" id="ARBA00004141"/>
    </source>
</evidence>
<dbReference type="InterPro" id="IPR036739">
    <property type="entry name" value="SLC41_membr_dom_sf"/>
</dbReference>
<dbReference type="NCBIfam" id="TIGR00400">
    <property type="entry name" value="mgtE"/>
    <property type="match status" value="1"/>
</dbReference>
<dbReference type="CDD" id="cd04606">
    <property type="entry name" value="CBS_pair_Mg_transporter"/>
    <property type="match status" value="1"/>
</dbReference>
<evidence type="ECO:0000256" key="3">
    <source>
        <dbReference type="ARBA" id="ARBA00022448"/>
    </source>
</evidence>
<dbReference type="SMART" id="SM00924">
    <property type="entry name" value="MgtE_N"/>
    <property type="match status" value="1"/>
</dbReference>
<dbReference type="GO" id="GO:0046872">
    <property type="term" value="F:metal ion binding"/>
    <property type="evidence" value="ECO:0007669"/>
    <property type="project" value="UniProtKB-KW"/>
</dbReference>
<keyword evidence="3 9" id="KW-0813">Transport</keyword>
<evidence type="ECO:0000313" key="11">
    <source>
        <dbReference type="EMBL" id="SDD47250.1"/>
    </source>
</evidence>
<dbReference type="InterPro" id="IPR006667">
    <property type="entry name" value="SLC41_membr_dom"/>
</dbReference>
<dbReference type="SUPFAM" id="SSF161093">
    <property type="entry name" value="MgtE membrane domain-like"/>
    <property type="match status" value="1"/>
</dbReference>
<organism evidence="11 12">
    <name type="scientific">Peptococcus niger</name>
    <dbReference type="NCBI Taxonomy" id="2741"/>
    <lineage>
        <taxon>Bacteria</taxon>
        <taxon>Bacillati</taxon>
        <taxon>Bacillota</taxon>
        <taxon>Clostridia</taxon>
        <taxon>Eubacteriales</taxon>
        <taxon>Peptococcaceae</taxon>
        <taxon>Peptococcus</taxon>
    </lineage>
</organism>
<evidence type="ECO:0000256" key="8">
    <source>
        <dbReference type="PROSITE-ProRule" id="PRU00703"/>
    </source>
</evidence>
<keyword evidence="7 9" id="KW-0472">Membrane</keyword>
<evidence type="ECO:0000256" key="9">
    <source>
        <dbReference type="RuleBase" id="RU362011"/>
    </source>
</evidence>
<dbReference type="InterPro" id="IPR046342">
    <property type="entry name" value="CBS_dom_sf"/>
</dbReference>
<keyword evidence="4 9" id="KW-0812">Transmembrane</keyword>
<dbReference type="SUPFAM" id="SSF158791">
    <property type="entry name" value="MgtE N-terminal domain-like"/>
    <property type="match status" value="1"/>
</dbReference>
<keyword evidence="6 9" id="KW-1133">Transmembrane helix</keyword>
<dbReference type="Pfam" id="PF03448">
    <property type="entry name" value="MgtE_N"/>
    <property type="match status" value="1"/>
</dbReference>
<dbReference type="InterPro" id="IPR038076">
    <property type="entry name" value="MgtE_N_sf"/>
</dbReference>
<comment type="similarity">
    <text evidence="2 9">Belongs to the SLC41A transporter family.</text>
</comment>
<gene>
    <name evidence="11" type="ORF">SAMN04489866_103194</name>
</gene>
<keyword evidence="8" id="KW-0129">CBS domain</keyword>
<proteinExistence type="inferred from homology"/>
<dbReference type="Proteomes" id="UP000198995">
    <property type="component" value="Unassembled WGS sequence"/>
</dbReference>
<dbReference type="Pfam" id="PF01769">
    <property type="entry name" value="MgtE"/>
    <property type="match status" value="1"/>
</dbReference>
<evidence type="ECO:0000256" key="2">
    <source>
        <dbReference type="ARBA" id="ARBA00009749"/>
    </source>
</evidence>
<dbReference type="Gene3D" id="3.10.580.10">
    <property type="entry name" value="CBS-domain"/>
    <property type="match status" value="1"/>
</dbReference>
<evidence type="ECO:0000256" key="6">
    <source>
        <dbReference type="ARBA" id="ARBA00022989"/>
    </source>
</evidence>
<dbReference type="InterPro" id="IPR006669">
    <property type="entry name" value="MgtE_transporter"/>
</dbReference>
<evidence type="ECO:0000313" key="12">
    <source>
        <dbReference type="Proteomes" id="UP000198995"/>
    </source>
</evidence>
<keyword evidence="12" id="KW-1185">Reference proteome</keyword>
<dbReference type="PANTHER" id="PTHR43773:SF1">
    <property type="entry name" value="MAGNESIUM TRANSPORTER MGTE"/>
    <property type="match status" value="1"/>
</dbReference>
<dbReference type="InterPro" id="IPR006668">
    <property type="entry name" value="Mg_transptr_MgtE_intracell_dom"/>
</dbReference>
<feature type="transmembrane region" description="Helical" evidence="9">
    <location>
        <begin position="381"/>
        <end position="406"/>
    </location>
</feature>
<dbReference type="SMART" id="SM00116">
    <property type="entry name" value="CBS"/>
    <property type="match status" value="2"/>
</dbReference>
<feature type="transmembrane region" description="Helical" evidence="9">
    <location>
        <begin position="282"/>
        <end position="300"/>
    </location>
</feature>
<keyword evidence="5 9" id="KW-0460">Magnesium</keyword>
<dbReference type="EMBL" id="FNAF01000003">
    <property type="protein sequence ID" value="SDD47250.1"/>
    <property type="molecule type" value="Genomic_DNA"/>
</dbReference>
<keyword evidence="9" id="KW-1003">Cell membrane</keyword>
<feature type="transmembrane region" description="Helical" evidence="9">
    <location>
        <begin position="306"/>
        <end position="324"/>
    </location>
</feature>
<dbReference type="PANTHER" id="PTHR43773">
    <property type="entry name" value="MAGNESIUM TRANSPORTER MGTE"/>
    <property type="match status" value="1"/>
</dbReference>
<evidence type="ECO:0000256" key="7">
    <source>
        <dbReference type="ARBA" id="ARBA00023136"/>
    </source>
</evidence>
<evidence type="ECO:0000256" key="4">
    <source>
        <dbReference type="ARBA" id="ARBA00022692"/>
    </source>
</evidence>
<protein>
    <recommendedName>
        <fullName evidence="9">Magnesium transporter MgtE</fullName>
    </recommendedName>
</protein>
<dbReference type="GO" id="GO:0015095">
    <property type="term" value="F:magnesium ion transmembrane transporter activity"/>
    <property type="evidence" value="ECO:0007669"/>
    <property type="project" value="UniProtKB-UniRule"/>
</dbReference>
<dbReference type="InterPro" id="IPR000644">
    <property type="entry name" value="CBS_dom"/>
</dbReference>
<name>A0A1G6V0W6_PEPNI</name>
<dbReference type="AlphaFoldDB" id="A0A1G6V0W6"/>
<evidence type="ECO:0000256" key="5">
    <source>
        <dbReference type="ARBA" id="ARBA00022842"/>
    </source>
</evidence>
<dbReference type="STRING" id="2741.SAMN04489866_103194"/>
<dbReference type="RefSeq" id="WP_091791451.1">
    <property type="nucleotide sequence ID" value="NZ_FNAF01000003.1"/>
</dbReference>
<dbReference type="Gene3D" id="1.25.60.10">
    <property type="entry name" value="MgtE N-terminal domain-like"/>
    <property type="match status" value="1"/>
</dbReference>
<dbReference type="OrthoDB" id="9790355at2"/>
<feature type="domain" description="CBS" evidence="10">
    <location>
        <begin position="197"/>
        <end position="253"/>
    </location>
</feature>
<accession>A0A1G6V0W6</accession>
<reference evidence="11 12" key="1">
    <citation type="submission" date="2016-10" db="EMBL/GenBank/DDBJ databases">
        <authorList>
            <person name="de Groot N.N."/>
        </authorList>
    </citation>
    <scope>NUCLEOTIDE SEQUENCE [LARGE SCALE GENOMIC DNA]</scope>
    <source>
        <strain evidence="11 12">DSM 20475</strain>
    </source>
</reference>
<dbReference type="Gene3D" id="1.10.357.20">
    <property type="entry name" value="SLC41 divalent cation transporters, integral membrane domain"/>
    <property type="match status" value="1"/>
</dbReference>
<feature type="domain" description="CBS" evidence="10">
    <location>
        <begin position="133"/>
        <end position="196"/>
    </location>
</feature>
<dbReference type="GO" id="GO:0005886">
    <property type="term" value="C:plasma membrane"/>
    <property type="evidence" value="ECO:0007669"/>
    <property type="project" value="UniProtKB-SubCell"/>
</dbReference>
<sequence length="443" mass="48057">MLTHIDLPTTEEEETRLRDYLEDVQPEDIAEYISNLDDRNEQIELIKLLEPDDAAIVFFELNDFSLVSDVLLSLPRWQAMAIAAEIPSDDAADLLADMEDNVRSRVLALFDDEARSDIIELLGYDEDTAGGLMTTEFVVVPAFVTAQKAIEMMRAFAPDAETIYYVYVIDGNSHLVGILSLRELIIAGPETAVADIMQTNVMSVNVHDDQEEVADLMTKYNFLAVPVVDDDEHIIGIITVDDIVDVIHAEATEDFYRMAGINEGEDDEEPTVKGAYLARMPWLLITICGELGSGIVLSGFQARLEQVVALAIFIPLLTGVAGNVGTQSSTVTVRGLAMGTLESGHTLRIVLRETCIGLALGVSVGLIVGGIGSLWQFPLLGLAVGLTLVLNNLMASFMGTVVPLTFKRINVDPAVASAPFITTVVDISGLLNYTLIAAAILNI</sequence>
<feature type="transmembrane region" description="Helical" evidence="9">
    <location>
        <begin position="355"/>
        <end position="375"/>
    </location>
</feature>